<organism evidence="3 4">
    <name type="scientific">Apophysomyces ossiformis</name>
    <dbReference type="NCBI Taxonomy" id="679940"/>
    <lineage>
        <taxon>Eukaryota</taxon>
        <taxon>Fungi</taxon>
        <taxon>Fungi incertae sedis</taxon>
        <taxon>Mucoromycota</taxon>
        <taxon>Mucoromycotina</taxon>
        <taxon>Mucoromycetes</taxon>
        <taxon>Mucorales</taxon>
        <taxon>Mucorineae</taxon>
        <taxon>Mucoraceae</taxon>
        <taxon>Apophysomyces</taxon>
    </lineage>
</organism>
<dbReference type="CDD" id="cd00609">
    <property type="entry name" value="AAT_like"/>
    <property type="match status" value="1"/>
</dbReference>
<dbReference type="GO" id="GO:0008483">
    <property type="term" value="F:transaminase activity"/>
    <property type="evidence" value="ECO:0007669"/>
    <property type="project" value="TreeGrafter"/>
</dbReference>
<dbReference type="PANTHER" id="PTHR43795:SF39">
    <property type="entry name" value="AMINOTRANSFERASE CLASS I_CLASSII DOMAIN-CONTAINING PROTEIN"/>
    <property type="match status" value="1"/>
</dbReference>
<keyword evidence="4" id="KW-1185">Reference proteome</keyword>
<dbReference type="Gene3D" id="3.40.640.10">
    <property type="entry name" value="Type I PLP-dependent aspartate aminotransferase-like (Major domain)"/>
    <property type="match status" value="1"/>
</dbReference>
<dbReference type="PRINTS" id="PR00753">
    <property type="entry name" value="ACCSYNTHASE"/>
</dbReference>
<dbReference type="InterPro" id="IPR015422">
    <property type="entry name" value="PyrdxlP-dep_Trfase_small"/>
</dbReference>
<name>A0A8H7ERJ4_9FUNG</name>
<dbReference type="Gene3D" id="3.90.1150.10">
    <property type="entry name" value="Aspartate Aminotransferase, domain 1"/>
    <property type="match status" value="1"/>
</dbReference>
<dbReference type="InterPro" id="IPR004839">
    <property type="entry name" value="Aminotransferase_I/II_large"/>
</dbReference>
<dbReference type="EMBL" id="JABAYA010000023">
    <property type="protein sequence ID" value="KAF7729672.1"/>
    <property type="molecule type" value="Genomic_DNA"/>
</dbReference>
<evidence type="ECO:0000313" key="3">
    <source>
        <dbReference type="EMBL" id="KAF7729672.1"/>
    </source>
</evidence>
<proteinExistence type="predicted"/>
<dbReference type="OrthoDB" id="7042322at2759"/>
<evidence type="ECO:0000313" key="4">
    <source>
        <dbReference type="Proteomes" id="UP000605846"/>
    </source>
</evidence>
<dbReference type="GO" id="GO:0006520">
    <property type="term" value="P:amino acid metabolic process"/>
    <property type="evidence" value="ECO:0007669"/>
    <property type="project" value="TreeGrafter"/>
</dbReference>
<dbReference type="InterPro" id="IPR050478">
    <property type="entry name" value="Ethylene_sulfur-biosynth"/>
</dbReference>
<dbReference type="Pfam" id="PF00155">
    <property type="entry name" value="Aminotran_1_2"/>
    <property type="match status" value="1"/>
</dbReference>
<dbReference type="InterPro" id="IPR015424">
    <property type="entry name" value="PyrdxlP-dep_Trfase"/>
</dbReference>
<evidence type="ECO:0000256" key="1">
    <source>
        <dbReference type="ARBA" id="ARBA00022898"/>
    </source>
</evidence>
<dbReference type="PANTHER" id="PTHR43795">
    <property type="entry name" value="BIFUNCTIONAL ASPARTATE AMINOTRANSFERASE AND GLUTAMATE/ASPARTATE-PREPHENATE AMINOTRANSFERASE-RELATED"/>
    <property type="match status" value="1"/>
</dbReference>
<gene>
    <name evidence="3" type="ORF">EC973_004045</name>
</gene>
<dbReference type="SUPFAM" id="SSF53383">
    <property type="entry name" value="PLP-dependent transferases"/>
    <property type="match status" value="1"/>
</dbReference>
<dbReference type="AlphaFoldDB" id="A0A8H7ERJ4"/>
<accession>A0A8H7ERJ4</accession>
<dbReference type="Proteomes" id="UP000605846">
    <property type="component" value="Unassembled WGS sequence"/>
</dbReference>
<feature type="domain" description="Aminotransferase class I/classII large" evidence="2">
    <location>
        <begin position="70"/>
        <end position="410"/>
    </location>
</feature>
<keyword evidence="1" id="KW-0663">Pyridoxal phosphate</keyword>
<evidence type="ECO:0000259" key="2">
    <source>
        <dbReference type="Pfam" id="PF00155"/>
    </source>
</evidence>
<comment type="caution">
    <text evidence="3">The sequence shown here is derived from an EMBL/GenBank/DDBJ whole genome shotgun (WGS) entry which is preliminary data.</text>
</comment>
<reference evidence="3" key="1">
    <citation type="submission" date="2020-01" db="EMBL/GenBank/DDBJ databases">
        <title>Genome Sequencing of Three Apophysomyces-Like Fungal Strains Confirms a Novel Fungal Genus in the Mucoromycota with divergent Burkholderia-like Endosymbiotic Bacteria.</title>
        <authorList>
            <person name="Stajich J.E."/>
            <person name="Macias A.M."/>
            <person name="Carter-House D."/>
            <person name="Lovett B."/>
            <person name="Kasson L.R."/>
            <person name="Berry K."/>
            <person name="Grigoriev I."/>
            <person name="Chang Y."/>
            <person name="Spatafora J."/>
            <person name="Kasson M.T."/>
        </authorList>
    </citation>
    <scope>NUCLEOTIDE SEQUENCE</scope>
    <source>
        <strain evidence="3">NRRL A-21654</strain>
    </source>
</reference>
<protein>
    <recommendedName>
        <fullName evidence="2">Aminotransferase class I/classII large domain-containing protein</fullName>
    </recommendedName>
</protein>
<dbReference type="InterPro" id="IPR015421">
    <property type="entry name" value="PyrdxlP-dep_Trfase_major"/>
</dbReference>
<dbReference type="GO" id="GO:0030170">
    <property type="term" value="F:pyridoxal phosphate binding"/>
    <property type="evidence" value="ECO:0007669"/>
    <property type="project" value="InterPro"/>
</dbReference>
<sequence length="455" mass="50805">MVKTTEENFDYISQRALGNFEIYAPMRDAGTIAQEFIENGAKDLGVARNTLIRDLISAKVSSCLEFQPETDLPYGSSRGSVRLRKAFGEFYSKHMNTAEKVTEDHVIVAAGTGAALFHLTMVVADPGDVVLVPAPYYGNFDVHLRTSTGVDFVMTQPFSASDFKIDFEKMEAAVKEAESNGKHVAAVLLANPNNPLGRCHPEEDLKKLLQFANSHSLHVIVDEIYALSTFGHFKNSAPPLPNPFVSILSIQNLKELIDPKLVHVVYGMSKDFGINGFRVSFAIDQYNSQLRNALVRESFVSHFSSISDRLIANILSDTTFLDKLIEGYQRAVDILESYDIPYYAAEAGHFIWIDARKFLIGAMLPPREPTTEDEVILWCYLLEGGVYVVPGHAFHAEKAGFFRATFALDWDTINPAWNLLCQLLTSFDIKAMEQAKKEEGEVLKKARGRDAILYE</sequence>